<evidence type="ECO:0000256" key="1">
    <source>
        <dbReference type="ARBA" id="ARBA00004173"/>
    </source>
</evidence>
<evidence type="ECO:0000313" key="8">
    <source>
        <dbReference type="EMBL" id="KAG8462832.1"/>
    </source>
</evidence>
<dbReference type="OMA" id="NEAPYVM"/>
<organism evidence="8 9">
    <name type="scientific">Diacronema lutheri</name>
    <name type="common">Unicellular marine alga</name>
    <name type="synonym">Monochrysis lutheri</name>
    <dbReference type="NCBI Taxonomy" id="2081491"/>
    <lineage>
        <taxon>Eukaryota</taxon>
        <taxon>Haptista</taxon>
        <taxon>Haptophyta</taxon>
        <taxon>Pavlovophyceae</taxon>
        <taxon>Pavlovales</taxon>
        <taxon>Pavlovaceae</taxon>
        <taxon>Diacronema</taxon>
    </lineage>
</organism>
<name>A0A8J6C5Q1_DIALT</name>
<dbReference type="GO" id="GO:0005763">
    <property type="term" value="C:mitochondrial small ribosomal subunit"/>
    <property type="evidence" value="ECO:0007669"/>
    <property type="project" value="TreeGrafter"/>
</dbReference>
<keyword evidence="3" id="KW-0809">Transit peptide</keyword>
<keyword evidence="5" id="KW-0496">Mitochondrion</keyword>
<comment type="subcellular location">
    <subcellularLocation>
        <location evidence="1">Mitochondrion</location>
    </subcellularLocation>
</comment>
<proteinExistence type="inferred from homology"/>
<dbReference type="AlphaFoldDB" id="A0A8J6C5Q1"/>
<evidence type="ECO:0000256" key="3">
    <source>
        <dbReference type="ARBA" id="ARBA00022946"/>
    </source>
</evidence>
<evidence type="ECO:0000313" key="9">
    <source>
        <dbReference type="Proteomes" id="UP000751190"/>
    </source>
</evidence>
<evidence type="ECO:0000256" key="2">
    <source>
        <dbReference type="ARBA" id="ARBA00009863"/>
    </source>
</evidence>
<evidence type="ECO:0000256" key="4">
    <source>
        <dbReference type="ARBA" id="ARBA00022980"/>
    </source>
</evidence>
<dbReference type="PANTHER" id="PTHR12810:SF0">
    <property type="entry name" value="SMALL RIBOSOMAL SUBUNIT PROTEIN MS29"/>
    <property type="match status" value="1"/>
</dbReference>
<sequence length="478" mass="49575">MRVATVRAASRAALAASRGLSTSAPAATDAAASTAGRAFRVQPYDDVPLLERPPRPPVDASRLFTRAPIGAHTDADARRYFELRSDELERSFPEGVGTGVSREFAATNLPALMVRPSALAARRAIDALAADAAALRSASALVLTGARGAGKSATLSYLVHAARSSGWLVLHLPSAHAYLNGQRRFAPLAASRVEISLVAAPADSADGAAAGLGASATELDALFDVPAATAALLRGFARAHETALAKIDTRTSQTQALSRALNSQLGTLADLVQLGTATDAAGADTELCSHALVALLAELAHVTDAPVMIAVDDANIFDRATAFRDPHTAKPLPARSFLLPALLRSAATAGSSMRRGLVLCAPSASLSYHPHETPRAHKRRVRDERARTQSWAAVDVRARGAEPPAAGLTLVDVPPYDEAELSAALSYYAHCAAWLPPAELSAGLAPAKAGAADGAARQVHLLTASRGEAVRKLCTRLG</sequence>
<reference evidence="8" key="1">
    <citation type="submission" date="2021-05" db="EMBL/GenBank/DDBJ databases">
        <title>The genome of the haptophyte Pavlova lutheri (Diacronema luteri, Pavlovales) - a model for lipid biosynthesis in eukaryotic algae.</title>
        <authorList>
            <person name="Hulatt C.J."/>
            <person name="Posewitz M.C."/>
        </authorList>
    </citation>
    <scope>NUCLEOTIDE SEQUENCE</scope>
    <source>
        <strain evidence="8">NIVA-4/92</strain>
    </source>
</reference>
<evidence type="ECO:0000256" key="7">
    <source>
        <dbReference type="ARBA" id="ARBA00035140"/>
    </source>
</evidence>
<dbReference type="InterPro" id="IPR019368">
    <property type="entry name" value="Ribosomal_mS29"/>
</dbReference>
<accession>A0A8J6C5Q1</accession>
<evidence type="ECO:0000256" key="6">
    <source>
        <dbReference type="ARBA" id="ARBA00023274"/>
    </source>
</evidence>
<dbReference type="GO" id="GO:0003735">
    <property type="term" value="F:structural constituent of ribosome"/>
    <property type="evidence" value="ECO:0007669"/>
    <property type="project" value="TreeGrafter"/>
</dbReference>
<dbReference type="Pfam" id="PF10236">
    <property type="entry name" value="DAP3"/>
    <property type="match status" value="2"/>
</dbReference>
<dbReference type="EMBL" id="JAGTXO010000018">
    <property type="protein sequence ID" value="KAG8462832.1"/>
    <property type="molecule type" value="Genomic_DNA"/>
</dbReference>
<gene>
    <name evidence="8" type="ORF">KFE25_001605</name>
</gene>
<dbReference type="PANTHER" id="PTHR12810">
    <property type="entry name" value="MITOCHONDRIAL 28S RIBOSOMAL PROTEIN S29"/>
    <property type="match status" value="1"/>
</dbReference>
<protein>
    <recommendedName>
        <fullName evidence="7">Small ribosomal subunit protein mS29</fullName>
    </recommendedName>
</protein>
<comment type="caution">
    <text evidence="8">The sequence shown here is derived from an EMBL/GenBank/DDBJ whole genome shotgun (WGS) entry which is preliminary data.</text>
</comment>
<keyword evidence="4" id="KW-0689">Ribosomal protein</keyword>
<dbReference type="Proteomes" id="UP000751190">
    <property type="component" value="Unassembled WGS sequence"/>
</dbReference>
<comment type="similarity">
    <text evidence="2">Belongs to the mitochondrion-specific ribosomal protein mS29 family.</text>
</comment>
<dbReference type="OrthoDB" id="274828at2759"/>
<keyword evidence="9" id="KW-1185">Reference proteome</keyword>
<keyword evidence="6" id="KW-0687">Ribonucleoprotein</keyword>
<evidence type="ECO:0000256" key="5">
    <source>
        <dbReference type="ARBA" id="ARBA00023128"/>
    </source>
</evidence>